<proteinExistence type="predicted"/>
<comment type="caution">
    <text evidence="1">The sequence shown here is derived from an EMBL/GenBank/DDBJ whole genome shotgun (WGS) entry which is preliminary data.</text>
</comment>
<reference evidence="1 2" key="1">
    <citation type="submission" date="2020-07" db="EMBL/GenBank/DDBJ databases">
        <title>Comparative genomics of pyrophilous fungi reveals a link between fire events and developmental genes.</title>
        <authorList>
            <consortium name="DOE Joint Genome Institute"/>
            <person name="Steindorff A.S."/>
            <person name="Carver A."/>
            <person name="Calhoun S."/>
            <person name="Stillman K."/>
            <person name="Liu H."/>
            <person name="Lipzen A."/>
            <person name="Pangilinan J."/>
            <person name="Labutti K."/>
            <person name="Bruns T.D."/>
            <person name="Grigoriev I.V."/>
        </authorList>
    </citation>
    <scope>NUCLEOTIDE SEQUENCE [LARGE SCALE GENOMIC DNA]</scope>
    <source>
        <strain evidence="1 2">CBS 144469</strain>
    </source>
</reference>
<evidence type="ECO:0008006" key="3">
    <source>
        <dbReference type="Google" id="ProtNLM"/>
    </source>
</evidence>
<gene>
    <name evidence="1" type="ORF">DFP72DRAFT_834978</name>
</gene>
<dbReference type="OrthoDB" id="2641813at2759"/>
<keyword evidence="2" id="KW-1185">Reference proteome</keyword>
<dbReference type="AlphaFoldDB" id="A0A8H6H855"/>
<organism evidence="1 2">
    <name type="scientific">Ephemerocybe angulata</name>
    <dbReference type="NCBI Taxonomy" id="980116"/>
    <lineage>
        <taxon>Eukaryota</taxon>
        <taxon>Fungi</taxon>
        <taxon>Dikarya</taxon>
        <taxon>Basidiomycota</taxon>
        <taxon>Agaricomycotina</taxon>
        <taxon>Agaricomycetes</taxon>
        <taxon>Agaricomycetidae</taxon>
        <taxon>Agaricales</taxon>
        <taxon>Agaricineae</taxon>
        <taxon>Psathyrellaceae</taxon>
        <taxon>Ephemerocybe</taxon>
    </lineage>
</organism>
<evidence type="ECO:0000313" key="1">
    <source>
        <dbReference type="EMBL" id="KAF6741128.1"/>
    </source>
</evidence>
<name>A0A8H6H855_9AGAR</name>
<sequence>MSITYYHDILEQILADRRLRFSEKVPKASQLPLVLGQFKENDPKRFRRNLRVSPATFDALVLAIEDHSVFHNRSYTAKQFPVEIQLAIALYRFGHFGNAASVEGVAQWSGTSAGLIVKSTVRVIVAFLSLHDKVIRWPSPSEKKAAKQWVEDESCPAWRDGFCMVDGTLIPLFEKPGHHGETYFDRKGNYSFSIQVSSFEDI</sequence>
<dbReference type="Proteomes" id="UP000521943">
    <property type="component" value="Unassembled WGS sequence"/>
</dbReference>
<accession>A0A8H6H855</accession>
<evidence type="ECO:0000313" key="2">
    <source>
        <dbReference type="Proteomes" id="UP000521943"/>
    </source>
</evidence>
<protein>
    <recommendedName>
        <fullName evidence="3">DDE Tnp4 domain-containing protein</fullName>
    </recommendedName>
</protein>
<dbReference type="EMBL" id="JACGCI010000285">
    <property type="protein sequence ID" value="KAF6741128.1"/>
    <property type="molecule type" value="Genomic_DNA"/>
</dbReference>